<name>A0A9P0YYV5_CUSEU</name>
<protein>
    <submittedName>
        <fullName evidence="1">Uncharacterized protein</fullName>
    </submittedName>
</protein>
<comment type="caution">
    <text evidence="1">The sequence shown here is derived from an EMBL/GenBank/DDBJ whole genome shotgun (WGS) entry which is preliminary data.</text>
</comment>
<accession>A0A9P0YYV5</accession>
<proteinExistence type="predicted"/>
<evidence type="ECO:0000313" key="2">
    <source>
        <dbReference type="Proteomes" id="UP001152484"/>
    </source>
</evidence>
<dbReference type="AlphaFoldDB" id="A0A9P0YYV5"/>
<organism evidence="1 2">
    <name type="scientific">Cuscuta europaea</name>
    <name type="common">European dodder</name>
    <dbReference type="NCBI Taxonomy" id="41803"/>
    <lineage>
        <taxon>Eukaryota</taxon>
        <taxon>Viridiplantae</taxon>
        <taxon>Streptophyta</taxon>
        <taxon>Embryophyta</taxon>
        <taxon>Tracheophyta</taxon>
        <taxon>Spermatophyta</taxon>
        <taxon>Magnoliopsida</taxon>
        <taxon>eudicotyledons</taxon>
        <taxon>Gunneridae</taxon>
        <taxon>Pentapetalae</taxon>
        <taxon>asterids</taxon>
        <taxon>lamiids</taxon>
        <taxon>Solanales</taxon>
        <taxon>Convolvulaceae</taxon>
        <taxon>Cuscuteae</taxon>
        <taxon>Cuscuta</taxon>
        <taxon>Cuscuta subgen. Cuscuta</taxon>
    </lineage>
</organism>
<dbReference type="EMBL" id="CAMAPE010000013">
    <property type="protein sequence ID" value="CAH9080319.1"/>
    <property type="molecule type" value="Genomic_DNA"/>
</dbReference>
<gene>
    <name evidence="1" type="ORF">CEURO_LOCUS7447</name>
</gene>
<sequence length="109" mass="12602">MAAVMESGMDLGVPVTPSPPRHLTYQVTDLVVPDTPPHTLDAREISHSRSMNSRKKLKLATKKSLMSPKKTFYHKTFGFMEEYHMNFYKCCWPDYFPDEGLQKLNYVCI</sequence>
<keyword evidence="2" id="KW-1185">Reference proteome</keyword>
<evidence type="ECO:0000313" key="1">
    <source>
        <dbReference type="EMBL" id="CAH9080319.1"/>
    </source>
</evidence>
<reference evidence="1" key="1">
    <citation type="submission" date="2022-07" db="EMBL/GenBank/DDBJ databases">
        <authorList>
            <person name="Macas J."/>
            <person name="Novak P."/>
            <person name="Neumann P."/>
        </authorList>
    </citation>
    <scope>NUCLEOTIDE SEQUENCE</scope>
</reference>
<dbReference type="Proteomes" id="UP001152484">
    <property type="component" value="Unassembled WGS sequence"/>
</dbReference>